<reference evidence="1" key="1">
    <citation type="journal article" date="2015" name="Nature">
        <title>Complex archaea that bridge the gap between prokaryotes and eukaryotes.</title>
        <authorList>
            <person name="Spang A."/>
            <person name="Saw J.H."/>
            <person name="Jorgensen S.L."/>
            <person name="Zaremba-Niedzwiedzka K."/>
            <person name="Martijn J."/>
            <person name="Lind A.E."/>
            <person name="van Eijk R."/>
            <person name="Schleper C."/>
            <person name="Guy L."/>
            <person name="Ettema T.J."/>
        </authorList>
    </citation>
    <scope>NUCLEOTIDE SEQUENCE</scope>
</reference>
<dbReference type="EMBL" id="LAZR01000287">
    <property type="protein sequence ID" value="KKN76893.1"/>
    <property type="molecule type" value="Genomic_DNA"/>
</dbReference>
<name>A0A0F9WF43_9ZZZZ</name>
<proteinExistence type="predicted"/>
<gene>
    <name evidence="1" type="ORF">LCGC14_0365440</name>
</gene>
<evidence type="ECO:0000313" key="1">
    <source>
        <dbReference type="EMBL" id="KKN76893.1"/>
    </source>
</evidence>
<protein>
    <submittedName>
        <fullName evidence="1">Uncharacterized protein</fullName>
    </submittedName>
</protein>
<accession>A0A0F9WF43</accession>
<organism evidence="1">
    <name type="scientific">marine sediment metagenome</name>
    <dbReference type="NCBI Taxonomy" id="412755"/>
    <lineage>
        <taxon>unclassified sequences</taxon>
        <taxon>metagenomes</taxon>
        <taxon>ecological metagenomes</taxon>
    </lineage>
</organism>
<comment type="caution">
    <text evidence="1">The sequence shown here is derived from an EMBL/GenBank/DDBJ whole genome shotgun (WGS) entry which is preliminary data.</text>
</comment>
<sequence>MGTPICKVYLWSGTTVYNYTFDSTNVLLGVKHLEQPYNQQATVIIDNYDGGLTDVDLKGYSSVLSYGYYVDGDLYSPTAPLTVVSQELQSATGPTGRLTNHLSLVGIPNLIGYDEANADFEILNGDGRSVKDFLEEIVSKEDTATTGTESQEEADSDMILHSGVLYYAGQELTIAYRTVDTLTFKLKKVGTPTGNITFYIDDADGSELGSKVLGNASALTTSYAEKTVTFDSPIVINTAGKNTKILCEFTGGDVNNYVSFAYEKLQSDADGGGSIKTGENLVTLYTSGWESHFGRDAFYKYTYQLTSASTPFSHCIAYEIDYDTSTAGTLLETYQPKDALRIDKGSSRLEIIKTLLRLTGFSMRAGDDGDIHIFQATTSGGSYDYQYSLAAGSHVFFTKGWRQKLVIPAIVSVSSRPFDTSQYAGTATDTSVPVPLRKTEYIELFLASNAQASAVATARLGHYQIDAEGGFGSVPMNCGQEVYDYILITDSREGGSTRIGNIGQILRVFEPNKWQMDFRFGGIEAPVELIGIGSGTTATTNFVSTSLFFAYINDIYADLQYVKDQIPVGDGQKAIHLLINYGFYPIPKGEKGHIFLPFKGNILYAFLYADQTGYIVVDIWKDIIDNFPPTVADTIVASAPLTLSNAEREYNTTLTGWTTAFLAGDLLAYNIKSFDAAESSTWVADTVYAGSAKVKPITDNGYEYIATVGGTSGASEPAWPWEDTITDGTVTWGLYCTIKRLSIILVVEETT</sequence>
<dbReference type="AlphaFoldDB" id="A0A0F9WF43"/>